<evidence type="ECO:0000313" key="1">
    <source>
        <dbReference type="EMBL" id="KXB08645.1"/>
    </source>
</evidence>
<comment type="caution">
    <text evidence="1">The sequence shown here is derived from an EMBL/GenBank/DDBJ whole genome shotgun (WGS) entry which is preliminary data.</text>
</comment>
<dbReference type="Proteomes" id="UP000070248">
    <property type="component" value="Unassembled WGS sequence"/>
</dbReference>
<evidence type="ECO:0000313" key="2">
    <source>
        <dbReference type="Proteomes" id="UP000070248"/>
    </source>
</evidence>
<dbReference type="AlphaFoldDB" id="A0A133VQB8"/>
<keyword evidence="2" id="KW-1185">Reference proteome</keyword>
<reference evidence="1 2" key="1">
    <citation type="journal article" date="2016" name="Sci. Rep.">
        <title>Metabolic traits of an uncultured archaeal lineage -MSBL1- from brine pools of the Red Sea.</title>
        <authorList>
            <person name="Mwirichia R."/>
            <person name="Alam I."/>
            <person name="Rashid M."/>
            <person name="Vinu M."/>
            <person name="Ba-Alawi W."/>
            <person name="Anthony Kamau A."/>
            <person name="Kamanda Ngugi D."/>
            <person name="Goker M."/>
            <person name="Klenk H.P."/>
            <person name="Bajic V."/>
            <person name="Stingl U."/>
        </authorList>
    </citation>
    <scope>NUCLEOTIDE SEQUENCE [LARGE SCALE GENOMIC DNA]</scope>
    <source>
        <strain evidence="1">SCGC-AAA385M02</strain>
    </source>
</reference>
<accession>A0A133VQB8</accession>
<dbReference type="EMBL" id="LHYL01000009">
    <property type="protein sequence ID" value="KXB08645.1"/>
    <property type="molecule type" value="Genomic_DNA"/>
</dbReference>
<protein>
    <submittedName>
        <fullName evidence="1">Uncharacterized protein</fullName>
    </submittedName>
</protein>
<gene>
    <name evidence="1" type="ORF">AKJ59_00685</name>
</gene>
<proteinExistence type="predicted"/>
<organism evidence="1 2">
    <name type="scientific">candidate division MSBL1 archaeon SCGC-AAA385M02</name>
    <dbReference type="NCBI Taxonomy" id="1698287"/>
    <lineage>
        <taxon>Archaea</taxon>
        <taxon>Methanobacteriati</taxon>
        <taxon>Methanobacteriota</taxon>
        <taxon>candidate division MSBL1</taxon>
    </lineage>
</organism>
<name>A0A133VQB8_9EURY</name>
<sequence length="101" mass="11788">MLGLYSFHQTKRGITATKDTLNDSVSSVRGMVNTSNMSFKSSVSSEKIDELVEKMRNPRERGNHSENKTQTMEYLNTTWYWIEEDKVWITNQTQPLINRVK</sequence>